<evidence type="ECO:0000259" key="15">
    <source>
        <dbReference type="Pfam" id="PF25087"/>
    </source>
</evidence>
<organism evidence="16 17">
    <name type="scientific">Halocatena pleomorpha</name>
    <dbReference type="NCBI Taxonomy" id="1785090"/>
    <lineage>
        <taxon>Archaea</taxon>
        <taxon>Methanobacteriati</taxon>
        <taxon>Methanobacteriota</taxon>
        <taxon>Stenosarchaea group</taxon>
        <taxon>Halobacteria</taxon>
        <taxon>Halobacteriales</taxon>
        <taxon>Natronomonadaceae</taxon>
        <taxon>Halocatena</taxon>
    </lineage>
</organism>
<evidence type="ECO:0000256" key="13">
    <source>
        <dbReference type="ARBA" id="ARBA00048493"/>
    </source>
</evidence>
<keyword evidence="17" id="KW-1185">Reference proteome</keyword>
<dbReference type="SUPFAM" id="SSF51161">
    <property type="entry name" value="Trimeric LpxA-like enzymes"/>
    <property type="match status" value="1"/>
</dbReference>
<keyword evidence="9" id="KW-0548">Nucleotidyltransferase</keyword>
<reference evidence="16 17" key="1">
    <citation type="submission" date="2018-11" db="EMBL/GenBank/DDBJ databases">
        <title>Taxonoimc description of Halomarina strain SPP-AMP-1.</title>
        <authorList>
            <person name="Pal Y."/>
            <person name="Srinivasana K."/>
            <person name="Verma A."/>
            <person name="Kumar P."/>
        </authorList>
    </citation>
    <scope>NUCLEOTIDE SEQUENCE [LARGE SCALE GENOMIC DNA]</scope>
    <source>
        <strain evidence="16 17">SPP-AMP-1</strain>
    </source>
</reference>
<comment type="caution">
    <text evidence="16">The sequence shown here is derived from an EMBL/GenBank/DDBJ whole genome shotgun (WGS) entry which is preliminary data.</text>
</comment>
<evidence type="ECO:0000256" key="1">
    <source>
        <dbReference type="ARBA" id="ARBA00005166"/>
    </source>
</evidence>
<keyword evidence="10" id="KW-0511">Multifunctional enzyme</keyword>
<dbReference type="InterPro" id="IPR005835">
    <property type="entry name" value="NTP_transferase_dom"/>
</dbReference>
<dbReference type="CDD" id="cd04181">
    <property type="entry name" value="NTP_transferase"/>
    <property type="match status" value="1"/>
</dbReference>
<dbReference type="GO" id="GO:0003977">
    <property type="term" value="F:UDP-N-acetylglucosamine diphosphorylase activity"/>
    <property type="evidence" value="ECO:0007669"/>
    <property type="project" value="UniProtKB-EC"/>
</dbReference>
<comment type="pathway">
    <text evidence="2">Nucleotide-sugar biosynthesis; UDP-N-acetyl-alpha-D-glucosamine biosynthesis; UDP-N-acetyl-alpha-D-glucosamine from N-acetyl-alpha-D-glucosamine 1-phosphate: step 1/1.</text>
</comment>
<dbReference type="EC" id="2.3.1.157" evidence="5"/>
<evidence type="ECO:0000256" key="7">
    <source>
        <dbReference type="ARBA" id="ARBA00013414"/>
    </source>
</evidence>
<dbReference type="PANTHER" id="PTHR43584:SF8">
    <property type="entry name" value="N-ACETYLMURAMATE ALPHA-1-PHOSPHATE URIDYLYLTRANSFERASE"/>
    <property type="match status" value="1"/>
</dbReference>
<protein>
    <recommendedName>
        <fullName evidence="7">Bifunctional protein GlmU</fullName>
        <ecNumber evidence="5">2.3.1.157</ecNumber>
        <ecNumber evidence="6">2.7.7.23</ecNumber>
    </recommendedName>
</protein>
<dbReference type="AlphaFoldDB" id="A0A3P3RDG7"/>
<dbReference type="NCBIfam" id="TIGR03992">
    <property type="entry name" value="Arch_glmU"/>
    <property type="match status" value="1"/>
</dbReference>
<dbReference type="InterPro" id="IPR018357">
    <property type="entry name" value="Hexapep_transf_CS"/>
</dbReference>
<dbReference type="EC" id="2.7.7.23" evidence="6"/>
<dbReference type="Gene3D" id="3.90.550.10">
    <property type="entry name" value="Spore Coat Polysaccharide Biosynthesis Protein SpsA, Chain A"/>
    <property type="match status" value="1"/>
</dbReference>
<feature type="domain" description="Mannose-1-phosphate guanyltransferase C-terminal" evidence="15">
    <location>
        <begin position="261"/>
        <end position="368"/>
    </location>
</feature>
<name>A0A3P3RDG7_9EURY</name>
<comment type="similarity">
    <text evidence="3">In the C-terminal section; belongs to the transferase hexapeptide repeat family.</text>
</comment>
<comment type="catalytic activity">
    <reaction evidence="12">
        <text>alpha-D-glucosamine 1-phosphate + acetyl-CoA = N-acetyl-alpha-D-glucosamine 1-phosphate + CoA + H(+)</text>
        <dbReference type="Rhea" id="RHEA:13725"/>
        <dbReference type="ChEBI" id="CHEBI:15378"/>
        <dbReference type="ChEBI" id="CHEBI:57287"/>
        <dbReference type="ChEBI" id="CHEBI:57288"/>
        <dbReference type="ChEBI" id="CHEBI:57776"/>
        <dbReference type="ChEBI" id="CHEBI:58516"/>
        <dbReference type="EC" id="2.3.1.157"/>
    </reaction>
</comment>
<sequence>MPTDTAVVLAAGEGTRLRPLTRNRPKPMLPAGNRPILEYVLDALIEAGIGRLCLVVGYKRSRVQEHFGPTYRDVPIEYVVQSKQLGSGHALQQAEEKLDGSFVVVNGDRVIEPSIITDVLEASKTDDAATLAVLERPAANRYGAVVMRDSTIVELIEKPDDEYRLVNGGVYVFDQRIFAALSETTRRSGSLLLTDAVDLLIYEATVRGVRTEGLWADATYPWDLLTVSRALLERGLIDGDHPETDVWVSERAIINENATLQPPVVIGPDCELGPGAVVGPNVALGQNVTIGANTTVESSVIDTDTRIGAGSTLLDCVTGQDVKLGAGTVVPGGPADVQINESLFRDEHLGAVFADRVQSGGGVRCKPGALVGTNARIGTGVVVDGHIPERSEVVR</sequence>
<evidence type="ECO:0000256" key="10">
    <source>
        <dbReference type="ARBA" id="ARBA00023268"/>
    </source>
</evidence>
<feature type="domain" description="Nucleotidyl transferase" evidence="14">
    <location>
        <begin position="6"/>
        <end position="232"/>
    </location>
</feature>
<comment type="catalytic activity">
    <reaction evidence="13">
        <text>N-acetyl-alpha-D-glucosamine 1-phosphate + UTP + H(+) = UDP-N-acetyl-alpha-D-glucosamine + diphosphate</text>
        <dbReference type="Rhea" id="RHEA:13509"/>
        <dbReference type="ChEBI" id="CHEBI:15378"/>
        <dbReference type="ChEBI" id="CHEBI:33019"/>
        <dbReference type="ChEBI" id="CHEBI:46398"/>
        <dbReference type="ChEBI" id="CHEBI:57705"/>
        <dbReference type="ChEBI" id="CHEBI:57776"/>
        <dbReference type="EC" id="2.7.7.23"/>
    </reaction>
</comment>
<dbReference type="InterPro" id="IPR029044">
    <property type="entry name" value="Nucleotide-diphossugar_trans"/>
</dbReference>
<dbReference type="UniPathway" id="UPA00113">
    <property type="reaction ID" value="UER00532"/>
</dbReference>
<dbReference type="OrthoDB" id="15372at2157"/>
<evidence type="ECO:0000256" key="6">
    <source>
        <dbReference type="ARBA" id="ARBA00012457"/>
    </source>
</evidence>
<dbReference type="Gene3D" id="2.160.10.10">
    <property type="entry name" value="Hexapeptide repeat proteins"/>
    <property type="match status" value="1"/>
</dbReference>
<gene>
    <name evidence="16" type="ORF">EIK79_08230</name>
</gene>
<comment type="similarity">
    <text evidence="4">In the N-terminal section; belongs to the N-acetylglucosamine-1-phosphate uridyltransferase family.</text>
</comment>
<evidence type="ECO:0000256" key="11">
    <source>
        <dbReference type="ARBA" id="ARBA00023315"/>
    </source>
</evidence>
<dbReference type="SUPFAM" id="SSF53448">
    <property type="entry name" value="Nucleotide-diphospho-sugar transferases"/>
    <property type="match status" value="1"/>
</dbReference>
<proteinExistence type="inferred from homology"/>
<evidence type="ECO:0000256" key="8">
    <source>
        <dbReference type="ARBA" id="ARBA00022679"/>
    </source>
</evidence>
<keyword evidence="8 16" id="KW-0808">Transferase</keyword>
<dbReference type="Proteomes" id="UP000282322">
    <property type="component" value="Unassembled WGS sequence"/>
</dbReference>
<keyword evidence="11" id="KW-0012">Acyltransferase</keyword>
<dbReference type="Pfam" id="PF00483">
    <property type="entry name" value="NTP_transferase"/>
    <property type="match status" value="1"/>
</dbReference>
<evidence type="ECO:0000259" key="14">
    <source>
        <dbReference type="Pfam" id="PF00483"/>
    </source>
</evidence>
<evidence type="ECO:0000256" key="2">
    <source>
        <dbReference type="ARBA" id="ARBA00005208"/>
    </source>
</evidence>
<evidence type="ECO:0000313" key="17">
    <source>
        <dbReference type="Proteomes" id="UP000282322"/>
    </source>
</evidence>
<comment type="pathway">
    <text evidence="1">Nucleotide-sugar biosynthesis; UDP-N-acetyl-alpha-D-glucosamine biosynthesis; N-acetyl-alpha-D-glucosamine 1-phosphate from alpha-D-glucosamine 6-phosphate (route II): step 2/2.</text>
</comment>
<dbReference type="RefSeq" id="WP_124954645.1">
    <property type="nucleotide sequence ID" value="NZ_RRCH01000017.1"/>
</dbReference>
<evidence type="ECO:0000313" key="16">
    <source>
        <dbReference type="EMBL" id="RRJ30989.1"/>
    </source>
</evidence>
<dbReference type="InterPro" id="IPR011004">
    <property type="entry name" value="Trimer_LpxA-like_sf"/>
</dbReference>
<dbReference type="PANTHER" id="PTHR43584">
    <property type="entry name" value="NUCLEOTIDYL TRANSFERASE"/>
    <property type="match status" value="1"/>
</dbReference>
<dbReference type="Pfam" id="PF25087">
    <property type="entry name" value="GMPPB_C"/>
    <property type="match status" value="1"/>
</dbReference>
<dbReference type="GO" id="GO:0019134">
    <property type="term" value="F:glucosamine-1-phosphate N-acetyltransferase activity"/>
    <property type="evidence" value="ECO:0007669"/>
    <property type="project" value="UniProtKB-EC"/>
</dbReference>
<evidence type="ECO:0000256" key="3">
    <source>
        <dbReference type="ARBA" id="ARBA00007707"/>
    </source>
</evidence>
<dbReference type="EMBL" id="RRCH01000017">
    <property type="protein sequence ID" value="RRJ30989.1"/>
    <property type="molecule type" value="Genomic_DNA"/>
</dbReference>
<dbReference type="InterPro" id="IPR023915">
    <property type="entry name" value="Bifunctiontional_GlmU_arc-type"/>
</dbReference>
<dbReference type="InterPro" id="IPR056729">
    <property type="entry name" value="GMPPB_C"/>
</dbReference>
<evidence type="ECO:0000256" key="4">
    <source>
        <dbReference type="ARBA" id="ARBA00007947"/>
    </source>
</evidence>
<evidence type="ECO:0000256" key="9">
    <source>
        <dbReference type="ARBA" id="ARBA00022695"/>
    </source>
</evidence>
<dbReference type="InterPro" id="IPR050065">
    <property type="entry name" value="GlmU-like"/>
</dbReference>
<accession>A0A3P3RDG7</accession>
<dbReference type="PROSITE" id="PS00101">
    <property type="entry name" value="HEXAPEP_TRANSFERASES"/>
    <property type="match status" value="1"/>
</dbReference>
<dbReference type="GO" id="GO:0006048">
    <property type="term" value="P:UDP-N-acetylglucosamine biosynthetic process"/>
    <property type="evidence" value="ECO:0007669"/>
    <property type="project" value="UniProtKB-UniPathway"/>
</dbReference>
<evidence type="ECO:0000256" key="5">
    <source>
        <dbReference type="ARBA" id="ARBA00012225"/>
    </source>
</evidence>
<evidence type="ECO:0000256" key="12">
    <source>
        <dbReference type="ARBA" id="ARBA00048247"/>
    </source>
</evidence>